<gene>
    <name evidence="9" type="ORF">CBER1_05682</name>
</gene>
<dbReference type="Pfam" id="PF14555">
    <property type="entry name" value="UBA_4"/>
    <property type="match status" value="1"/>
</dbReference>
<evidence type="ECO:0000256" key="3">
    <source>
        <dbReference type="ARBA" id="ARBA00015797"/>
    </source>
</evidence>
<evidence type="ECO:0000259" key="8">
    <source>
        <dbReference type="PROSITE" id="PS51512"/>
    </source>
</evidence>
<dbReference type="Pfam" id="PF03853">
    <property type="entry name" value="YjeF_N"/>
    <property type="match status" value="1"/>
</dbReference>
<feature type="region of interest" description="Disordered" evidence="5">
    <location>
        <begin position="226"/>
        <end position="318"/>
    </location>
</feature>
<feature type="compositionally biased region" description="Low complexity" evidence="5">
    <location>
        <begin position="230"/>
        <end position="239"/>
    </location>
</feature>
<dbReference type="InterPro" id="IPR042460">
    <property type="entry name" value="DCN1-like_PONY"/>
</dbReference>
<dbReference type="SUPFAM" id="SSF64153">
    <property type="entry name" value="YjeF N-terminal domain-like"/>
    <property type="match status" value="1"/>
</dbReference>
<feature type="compositionally biased region" description="Polar residues" evidence="5">
    <location>
        <begin position="580"/>
        <end position="594"/>
    </location>
</feature>
<dbReference type="SMART" id="SM01199">
    <property type="entry name" value="FDF"/>
    <property type="match status" value="1"/>
</dbReference>
<dbReference type="Pfam" id="PF03556">
    <property type="entry name" value="Cullin_binding"/>
    <property type="match status" value="1"/>
</dbReference>
<evidence type="ECO:0000256" key="2">
    <source>
        <dbReference type="ARBA" id="ARBA00006610"/>
    </source>
</evidence>
<evidence type="ECO:0000256" key="1">
    <source>
        <dbReference type="ARBA" id="ARBA00004201"/>
    </source>
</evidence>
<evidence type="ECO:0000256" key="5">
    <source>
        <dbReference type="SAM" id="MobiDB-lite"/>
    </source>
</evidence>
<dbReference type="STRING" id="357750.A0A2S6C666"/>
<keyword evidence="4" id="KW-0963">Cytoplasm</keyword>
<dbReference type="PANTHER" id="PTHR13612:SF0">
    <property type="entry name" value="ENHANCER OF MRNA-DECAPPING PROTEIN 3"/>
    <property type="match status" value="1"/>
</dbReference>
<feature type="domain" description="DFDF" evidence="8">
    <location>
        <begin position="327"/>
        <end position="363"/>
    </location>
</feature>
<dbReference type="GO" id="GO:0033962">
    <property type="term" value="P:P-body assembly"/>
    <property type="evidence" value="ECO:0007669"/>
    <property type="project" value="TreeGrafter"/>
</dbReference>
<dbReference type="InterPro" id="IPR019050">
    <property type="entry name" value="FDF_dom"/>
</dbReference>
<dbReference type="Gene3D" id="3.40.50.10260">
    <property type="entry name" value="YjeF N-terminal domain"/>
    <property type="match status" value="1"/>
</dbReference>
<comment type="caution">
    <text evidence="9">The sequence shown here is derived from an EMBL/GenBank/DDBJ whole genome shotgun (WGS) entry which is preliminary data.</text>
</comment>
<evidence type="ECO:0000313" key="10">
    <source>
        <dbReference type="Proteomes" id="UP000237631"/>
    </source>
</evidence>
<comment type="similarity">
    <text evidence="2">Belongs to the EDC3 family.</text>
</comment>
<feature type="region of interest" description="Disordered" evidence="5">
    <location>
        <begin position="69"/>
        <end position="107"/>
    </location>
</feature>
<dbReference type="PROSITE" id="PS51385">
    <property type="entry name" value="YJEF_N"/>
    <property type="match status" value="1"/>
</dbReference>
<feature type="compositionally biased region" description="Polar residues" evidence="5">
    <location>
        <begin position="480"/>
        <end position="489"/>
    </location>
</feature>
<feature type="region of interest" description="Disordered" evidence="5">
    <location>
        <begin position="571"/>
        <end position="594"/>
    </location>
</feature>
<dbReference type="GO" id="GO:0031087">
    <property type="term" value="P:deadenylation-independent decapping of nuclear-transcribed mRNA"/>
    <property type="evidence" value="ECO:0007669"/>
    <property type="project" value="TreeGrafter"/>
</dbReference>
<dbReference type="AlphaFoldDB" id="A0A2S6C666"/>
<dbReference type="PROSITE" id="PS51229">
    <property type="entry name" value="DCUN1"/>
    <property type="match status" value="1"/>
</dbReference>
<feature type="compositionally biased region" description="Low complexity" evidence="5">
    <location>
        <begin position="293"/>
        <end position="305"/>
    </location>
</feature>
<dbReference type="Gene3D" id="1.10.8.10">
    <property type="entry name" value="DNA helicase RuvA subunit, C-terminal domain"/>
    <property type="match status" value="1"/>
</dbReference>
<evidence type="ECO:0000259" key="7">
    <source>
        <dbReference type="PROSITE" id="PS51385"/>
    </source>
</evidence>
<feature type="region of interest" description="Disordered" evidence="5">
    <location>
        <begin position="365"/>
        <end position="497"/>
    </location>
</feature>
<keyword evidence="10" id="KW-1185">Reference proteome</keyword>
<dbReference type="InterPro" id="IPR036652">
    <property type="entry name" value="YjeF_N_dom_sf"/>
</dbReference>
<evidence type="ECO:0000256" key="4">
    <source>
        <dbReference type="ARBA" id="ARBA00022490"/>
    </source>
</evidence>
<dbReference type="Pfam" id="PF09532">
    <property type="entry name" value="FDF"/>
    <property type="match status" value="1"/>
</dbReference>
<feature type="compositionally biased region" description="Pro residues" evidence="5">
    <location>
        <begin position="79"/>
        <end position="89"/>
    </location>
</feature>
<proteinExistence type="inferred from homology"/>
<dbReference type="SUPFAM" id="SSF46934">
    <property type="entry name" value="UBA-like"/>
    <property type="match status" value="1"/>
</dbReference>
<dbReference type="Proteomes" id="UP000237631">
    <property type="component" value="Unassembled WGS sequence"/>
</dbReference>
<dbReference type="InterPro" id="IPR009060">
    <property type="entry name" value="UBA-like_sf"/>
</dbReference>
<feature type="domain" description="DCUN1" evidence="6">
    <location>
        <begin position="904"/>
        <end position="1106"/>
    </location>
</feature>
<dbReference type="InterPro" id="IPR025762">
    <property type="entry name" value="DFDF"/>
</dbReference>
<dbReference type="EMBL" id="PNEN01000546">
    <property type="protein sequence ID" value="PPJ55206.1"/>
    <property type="molecule type" value="Genomic_DNA"/>
</dbReference>
<dbReference type="GO" id="GO:0000932">
    <property type="term" value="C:P-body"/>
    <property type="evidence" value="ECO:0007669"/>
    <property type="project" value="UniProtKB-SubCell"/>
</dbReference>
<protein>
    <recommendedName>
        <fullName evidence="3">Enhancer of mRNA-decapping protein 3</fullName>
    </recommendedName>
</protein>
<evidence type="ECO:0000313" key="9">
    <source>
        <dbReference type="EMBL" id="PPJ55206.1"/>
    </source>
</evidence>
<dbReference type="PROSITE" id="PS51512">
    <property type="entry name" value="DFDF"/>
    <property type="match status" value="1"/>
</dbReference>
<feature type="compositionally biased region" description="Polar residues" evidence="5">
    <location>
        <begin position="441"/>
        <end position="450"/>
    </location>
</feature>
<dbReference type="Gene3D" id="1.10.238.10">
    <property type="entry name" value="EF-hand"/>
    <property type="match status" value="1"/>
</dbReference>
<dbReference type="OrthoDB" id="10030313at2759"/>
<dbReference type="Gene3D" id="1.10.238.200">
    <property type="entry name" value="Cullin, PONY binding domain"/>
    <property type="match status" value="1"/>
</dbReference>
<sequence>MDSVVGLTVCLQLKQLHDNILYGLVKDLVPNSHLTLTNVLFAASNTRLKHFTVQPDIIADLQVVDPSTIQPQHAHAHHPPPPFAYPQPQPNGHAATPSMHQQLPASSPHVNRIAELPARHVSSPAQQIPPTASPLRQAPAFVDPAILSYDTSSPVQKRRTSRPAEMDTPIKAMLSKAAANLPSPSSPFIGDVGKANVVQKLAAAKQPASIQSRPPVPVATKPTIETTFGQSAQDQAQDNSAKRKLKKGQKPKKQAPEAPQFVDHPPVMNAEVSRNGNDMDGQVKRGKGWRNTPLLRPSSSSVLPSDQANTKKNRRRQKIFQQEEFAQGDTTDIQEMGDFDFETELKKFDKKHVFEQIRDVDTTREGDRLVSHNKVRPGTHGGKNLHPTENVLPTKLEPKYNSAELDSSSDADTELGSGLANGRSSSKHSVSRTVLPKGKPSRQNSSQIDSQARPHPLAASVSSDRIRDRSAASLVHKSKQAASLATSSPRPDRANSPLSAISMTKLSLQEPPRSIEPHFATPSHSVCPTLLPVALDNLELATVSTYRLSHEVISENAARSIAEAALSLSDLHSGPRRPSRTNTLRGSMTASISSLSPTDSTVVILAGNHDIGAKALAAARHLLGRNLKVIAVEAAFESAATEHPPVRAQRDVLRKLALAGAKVKRGAWHKCQRAIKNLTGPPVVIIDALLAGATYESLEDPNAEFSARIQQETRQMVEWANRSRAPVLSVGCPSGTSGVDGVSTIVEGEPLAVRPDRVLALGLPMSGLLKAMENGEQWNVHLADIGINIGLKRDDQVVFGEAWTVDLRPTTKVLNETMGKRKADHIAEDMQDLHVTPKKKGRKAVKLVSQAVYTTAQKSALNEFTSITQADRTTATKVLKQANWSVGAAVNAFFNNPTGGRANPIHDALNRLFNEYRDLAPTDSPDEIGMDGAFKLCEDMQVSLEDVGALVLFELIQSPSLGSITREGWVDGWTDTGADSVAKMRNVVLQRRSALPTDPELFKNVYNHTFILNLQERQKALLPEMAAAMWELLFRAPSLEWRTPNTPWLDWWLEYNEQKVKKAVNKDLWKQTLNFAQQTLKDDTLSFWSEESSWPSVIDEFVEWVKTEKRTAASNGDAMDQS</sequence>
<dbReference type="InterPro" id="IPR004443">
    <property type="entry name" value="YjeF_N_dom"/>
</dbReference>
<comment type="subcellular location">
    <subcellularLocation>
        <location evidence="1">Cytoplasm</location>
        <location evidence="1">P-body</location>
    </subcellularLocation>
</comment>
<dbReference type="GO" id="GO:0003729">
    <property type="term" value="F:mRNA binding"/>
    <property type="evidence" value="ECO:0007669"/>
    <property type="project" value="TreeGrafter"/>
</dbReference>
<evidence type="ECO:0000259" key="6">
    <source>
        <dbReference type="PROSITE" id="PS51229"/>
    </source>
</evidence>
<reference evidence="10" key="1">
    <citation type="journal article" date="2017" name="bioRxiv">
        <title>Conservation of a gene cluster reveals novel cercosporin biosynthetic mechanisms and extends production to the genus Colletotrichum.</title>
        <authorList>
            <person name="de Jonge R."/>
            <person name="Ebert M.K."/>
            <person name="Huitt-Roehl C.R."/>
            <person name="Pal P."/>
            <person name="Suttle J.C."/>
            <person name="Spanner R.E."/>
            <person name="Neubauer J.D."/>
            <person name="Jurick W.M.II."/>
            <person name="Stott K.A."/>
            <person name="Secor G.A."/>
            <person name="Thomma B.P.H.J."/>
            <person name="Van de Peer Y."/>
            <person name="Townsend C.A."/>
            <person name="Bolton M.D."/>
        </authorList>
    </citation>
    <scope>NUCLEOTIDE SEQUENCE [LARGE SCALE GENOMIC DNA]</scope>
    <source>
        <strain evidence="10">CBS538.71</strain>
    </source>
</reference>
<dbReference type="InterPro" id="IPR005176">
    <property type="entry name" value="PONY_dom"/>
</dbReference>
<accession>A0A2S6C666</accession>
<feature type="compositionally biased region" description="Polar residues" evidence="5">
    <location>
        <begin position="98"/>
        <end position="107"/>
    </location>
</feature>
<feature type="compositionally biased region" description="Basic residues" evidence="5">
    <location>
        <begin position="242"/>
        <end position="253"/>
    </location>
</feature>
<organism evidence="9 10">
    <name type="scientific">Cercospora berteroae</name>
    <dbReference type="NCBI Taxonomy" id="357750"/>
    <lineage>
        <taxon>Eukaryota</taxon>
        <taxon>Fungi</taxon>
        <taxon>Dikarya</taxon>
        <taxon>Ascomycota</taxon>
        <taxon>Pezizomycotina</taxon>
        <taxon>Dothideomycetes</taxon>
        <taxon>Dothideomycetidae</taxon>
        <taxon>Mycosphaerellales</taxon>
        <taxon>Mycosphaerellaceae</taxon>
        <taxon>Cercospora</taxon>
    </lineage>
</organism>
<name>A0A2S6C666_9PEZI</name>
<dbReference type="PANTHER" id="PTHR13612">
    <property type="entry name" value="ENHANCER OF MRNA-DECAPPING PROTEIN 3"/>
    <property type="match status" value="1"/>
</dbReference>
<feature type="domain" description="YjeF N-terminal" evidence="7">
    <location>
        <begin position="535"/>
        <end position="793"/>
    </location>
</feature>